<comment type="similarity">
    <text evidence="1 2">Belongs to the phD/YefM antitoxin family.</text>
</comment>
<sequence>MATLTVGGARSKLYRLVDETAAFHQPILITGKSANAVLASGEDWRTVQETVYLLSMPGIRE</sequence>
<gene>
    <name evidence="3" type="ORF">DAMNIGENAA_31860</name>
</gene>
<organism evidence="3 4">
    <name type="scientific">Desulforhabdus amnigena</name>
    <dbReference type="NCBI Taxonomy" id="40218"/>
    <lineage>
        <taxon>Bacteria</taxon>
        <taxon>Pseudomonadati</taxon>
        <taxon>Thermodesulfobacteriota</taxon>
        <taxon>Syntrophobacteria</taxon>
        <taxon>Syntrophobacterales</taxon>
        <taxon>Syntrophobacteraceae</taxon>
        <taxon>Desulforhabdus</taxon>
    </lineage>
</organism>
<dbReference type="RefSeq" id="WP_281795776.1">
    <property type="nucleotide sequence ID" value="NZ_BSDR01000001.1"/>
</dbReference>
<dbReference type="EMBL" id="BSDR01000001">
    <property type="protein sequence ID" value="GLI35753.1"/>
    <property type="molecule type" value="Genomic_DNA"/>
</dbReference>
<dbReference type="Proteomes" id="UP001144372">
    <property type="component" value="Unassembled WGS sequence"/>
</dbReference>
<dbReference type="InterPro" id="IPR006442">
    <property type="entry name" value="Antitoxin_Phd/YefM"/>
</dbReference>
<dbReference type="SUPFAM" id="SSF143120">
    <property type="entry name" value="YefM-like"/>
    <property type="match status" value="1"/>
</dbReference>
<accession>A0A9W6FVU0</accession>
<evidence type="ECO:0000256" key="2">
    <source>
        <dbReference type="RuleBase" id="RU362080"/>
    </source>
</evidence>
<comment type="function">
    <text evidence="2">Antitoxin component of a type II toxin-antitoxin (TA) system.</text>
</comment>
<dbReference type="InterPro" id="IPR036165">
    <property type="entry name" value="YefM-like_sf"/>
</dbReference>
<protein>
    <recommendedName>
        <fullName evidence="2">Antitoxin</fullName>
    </recommendedName>
</protein>
<evidence type="ECO:0000256" key="1">
    <source>
        <dbReference type="ARBA" id="ARBA00009981"/>
    </source>
</evidence>
<evidence type="ECO:0000313" key="4">
    <source>
        <dbReference type="Proteomes" id="UP001144372"/>
    </source>
</evidence>
<keyword evidence="4" id="KW-1185">Reference proteome</keyword>
<name>A0A9W6FVU0_9BACT</name>
<comment type="caution">
    <text evidence="3">The sequence shown here is derived from an EMBL/GenBank/DDBJ whole genome shotgun (WGS) entry which is preliminary data.</text>
</comment>
<reference evidence="3" key="1">
    <citation type="submission" date="2022-12" db="EMBL/GenBank/DDBJ databases">
        <title>Reference genome sequencing for broad-spectrum identification of bacterial and archaeal isolates by mass spectrometry.</title>
        <authorList>
            <person name="Sekiguchi Y."/>
            <person name="Tourlousse D.M."/>
        </authorList>
    </citation>
    <scope>NUCLEOTIDE SEQUENCE</scope>
    <source>
        <strain evidence="3">ASRB1</strain>
    </source>
</reference>
<dbReference type="AlphaFoldDB" id="A0A9W6FVU0"/>
<dbReference type="Gene3D" id="3.40.1620.10">
    <property type="entry name" value="YefM-like domain"/>
    <property type="match status" value="1"/>
</dbReference>
<evidence type="ECO:0000313" key="3">
    <source>
        <dbReference type="EMBL" id="GLI35753.1"/>
    </source>
</evidence>
<dbReference type="Pfam" id="PF02604">
    <property type="entry name" value="PhdYeFM_antitox"/>
    <property type="match status" value="1"/>
</dbReference>
<dbReference type="NCBIfam" id="TIGR01552">
    <property type="entry name" value="phd_fam"/>
    <property type="match status" value="1"/>
</dbReference>
<proteinExistence type="inferred from homology"/>